<gene>
    <name evidence="2" type="ORF">FrCorBMG51_01270</name>
</gene>
<dbReference type="InterPro" id="IPR002912">
    <property type="entry name" value="ACT_dom"/>
</dbReference>
<feature type="domain" description="ACT" evidence="1">
    <location>
        <begin position="4"/>
        <end position="79"/>
    </location>
</feature>
<dbReference type="Pfam" id="PF01842">
    <property type="entry name" value="ACT"/>
    <property type="match status" value="1"/>
</dbReference>
<protein>
    <submittedName>
        <fullName evidence="2">Amino acid-binding protein</fullName>
    </submittedName>
</protein>
<evidence type="ECO:0000313" key="2">
    <source>
        <dbReference type="EMBL" id="KLL12809.1"/>
    </source>
</evidence>
<dbReference type="EMBL" id="JWIO01000002">
    <property type="protein sequence ID" value="KLL12809.1"/>
    <property type="molecule type" value="Genomic_DNA"/>
</dbReference>
<evidence type="ECO:0000259" key="1">
    <source>
        <dbReference type="PROSITE" id="PS51671"/>
    </source>
</evidence>
<name>A0ABR5F7X5_9ACTN</name>
<proteinExistence type="predicted"/>
<comment type="caution">
    <text evidence="2">The sequence shown here is derived from an EMBL/GenBank/DDBJ whole genome shotgun (WGS) entry which is preliminary data.</text>
</comment>
<keyword evidence="3" id="KW-1185">Reference proteome</keyword>
<dbReference type="InterPro" id="IPR045865">
    <property type="entry name" value="ACT-like_dom_sf"/>
</dbReference>
<accession>A0ABR5F7X5</accession>
<organism evidence="2 3">
    <name type="scientific">Protofrankia coriariae</name>
    <dbReference type="NCBI Taxonomy" id="1562887"/>
    <lineage>
        <taxon>Bacteria</taxon>
        <taxon>Bacillati</taxon>
        <taxon>Actinomycetota</taxon>
        <taxon>Actinomycetes</taxon>
        <taxon>Frankiales</taxon>
        <taxon>Frankiaceae</taxon>
        <taxon>Protofrankia</taxon>
    </lineage>
</organism>
<sequence length="242" mass="24796">MSYLLRLVLPDRPGALGAVATALGQAGIDIVSLSVVERGARGAVDDLVVELPPNGLADTVLTAACSVPGVSVESLRPYPAGGVGIRDDLDLVEALTARPDDALAVLTGFVGAVFHADWAVLLERVAPGDIRVVESSVGAPDLGGDELTSPKKVRPELLSLPLDRARGLGADSGWFPPRWSALGMELAVAPVGTPPGGSSELAVLVGRPGGPRFRASEVQRLAHLAGIAATIVRNRHASPAPT</sequence>
<evidence type="ECO:0000313" key="3">
    <source>
        <dbReference type="Proteomes" id="UP000035425"/>
    </source>
</evidence>
<dbReference type="Gene3D" id="3.30.70.260">
    <property type="match status" value="1"/>
</dbReference>
<reference evidence="2 3" key="1">
    <citation type="submission" date="2014-12" db="EMBL/GenBank/DDBJ databases">
        <title>Frankia sp. BMG5.1 draft genome.</title>
        <authorList>
            <person name="Gtari M."/>
            <person name="Ghodhbane-Gtari F."/>
            <person name="Nouioui I."/>
            <person name="Ktari A."/>
            <person name="Hezbri K."/>
            <person name="Mimouni W."/>
            <person name="Sbissi I."/>
            <person name="Ayari A."/>
            <person name="Yamanaka T."/>
            <person name="Normand P."/>
            <person name="Tisa L.S."/>
            <person name="Boudabous A."/>
        </authorList>
    </citation>
    <scope>NUCLEOTIDE SEQUENCE [LARGE SCALE GENOMIC DNA]</scope>
    <source>
        <strain evidence="2 3">BMG5.1</strain>
    </source>
</reference>
<dbReference type="SUPFAM" id="SSF55021">
    <property type="entry name" value="ACT-like"/>
    <property type="match status" value="1"/>
</dbReference>
<dbReference type="Proteomes" id="UP000035425">
    <property type="component" value="Unassembled WGS sequence"/>
</dbReference>
<dbReference type="RefSeq" id="WP_047221324.1">
    <property type="nucleotide sequence ID" value="NZ_JWIO01000002.1"/>
</dbReference>
<dbReference type="PROSITE" id="PS51671">
    <property type="entry name" value="ACT"/>
    <property type="match status" value="1"/>
</dbReference>